<evidence type="ECO:0000313" key="1">
    <source>
        <dbReference type="EMBL" id="QHS84618.1"/>
    </source>
</evidence>
<dbReference type="EMBL" id="MN738810">
    <property type="protein sequence ID" value="QHS84618.1"/>
    <property type="molecule type" value="Genomic_DNA"/>
</dbReference>
<sequence>MGLTIEVAFNICKNSNVTSIKQLLSNLSEKHNSINSYFIHEIEGHSTITDRHDCINIIEFDEIDINNAINYIKDINKLNYIKIECIYQDKGVVNIIYASKKYLLNANCSIVNYKPTSTNKIIELIRNTVNVVF</sequence>
<name>A0A6C0AXX0_9ZZZZ</name>
<accession>A0A6C0AXX0</accession>
<reference evidence="1" key="1">
    <citation type="journal article" date="2020" name="Nature">
        <title>Giant virus diversity and host interactions through global metagenomics.</title>
        <authorList>
            <person name="Schulz F."/>
            <person name="Roux S."/>
            <person name="Paez-Espino D."/>
            <person name="Jungbluth S."/>
            <person name="Walsh D.A."/>
            <person name="Denef V.J."/>
            <person name="McMahon K.D."/>
            <person name="Konstantinidis K.T."/>
            <person name="Eloe-Fadrosh E.A."/>
            <person name="Kyrpides N.C."/>
            <person name="Woyke T."/>
        </authorList>
    </citation>
    <scope>NUCLEOTIDE SEQUENCE</scope>
    <source>
        <strain evidence="1">GVMAG-S-ERX556022-25</strain>
    </source>
</reference>
<proteinExistence type="predicted"/>
<dbReference type="AlphaFoldDB" id="A0A6C0AXX0"/>
<protein>
    <submittedName>
        <fullName evidence="1">Uncharacterized protein</fullName>
    </submittedName>
</protein>
<organism evidence="1">
    <name type="scientific">viral metagenome</name>
    <dbReference type="NCBI Taxonomy" id="1070528"/>
    <lineage>
        <taxon>unclassified sequences</taxon>
        <taxon>metagenomes</taxon>
        <taxon>organismal metagenomes</taxon>
    </lineage>
</organism>